<evidence type="ECO:0000313" key="2">
    <source>
        <dbReference type="EMBL" id="CTQ44227.1"/>
    </source>
</evidence>
<dbReference type="STRING" id="187304.B0E33_10660"/>
<dbReference type="OrthoDB" id="7678298at2"/>
<accession>A0A0M6Y4M2</accession>
<evidence type="ECO:0000313" key="3">
    <source>
        <dbReference type="Proteomes" id="UP000048926"/>
    </source>
</evidence>
<proteinExistence type="predicted"/>
<sequence length="139" mass="15803">MTSSDTMKPALASLARTCEAIANGRFDEVEELYQVITDEGVEADIRALAETFSGMVVQVEAREFHSSQLIAELTETKRQLEAAEAKLRKENAELKTRLDKFEVTYDKEQAQAEIEQVSDSDYFRSLQSRAKDLRSRYKS</sequence>
<organism evidence="2 3">
    <name type="scientific">Roseibium aggregatum</name>
    <dbReference type="NCBI Taxonomy" id="187304"/>
    <lineage>
        <taxon>Bacteria</taxon>
        <taxon>Pseudomonadati</taxon>
        <taxon>Pseudomonadota</taxon>
        <taxon>Alphaproteobacteria</taxon>
        <taxon>Hyphomicrobiales</taxon>
        <taxon>Stappiaceae</taxon>
        <taxon>Roseibium</taxon>
    </lineage>
</organism>
<reference evidence="3" key="1">
    <citation type="submission" date="2015-07" db="EMBL/GenBank/DDBJ databases">
        <authorList>
            <person name="Rodrigo-Torres Lidia"/>
            <person name="Arahal R.David."/>
        </authorList>
    </citation>
    <scope>NUCLEOTIDE SEQUENCE [LARGE SCALE GENOMIC DNA]</scope>
    <source>
        <strain evidence="3">CECT 4801</strain>
    </source>
</reference>
<protein>
    <submittedName>
        <fullName evidence="2">Uncharacterized protein</fullName>
    </submittedName>
</protein>
<dbReference type="EMBL" id="CXST01000002">
    <property type="protein sequence ID" value="CTQ44227.1"/>
    <property type="molecule type" value="Genomic_DNA"/>
</dbReference>
<dbReference type="Proteomes" id="UP000048926">
    <property type="component" value="Unassembled WGS sequence"/>
</dbReference>
<dbReference type="RefSeq" id="WP_055657000.1">
    <property type="nucleotide sequence ID" value="NZ_CP045617.1"/>
</dbReference>
<keyword evidence="3" id="KW-1185">Reference proteome</keyword>
<feature type="coiled-coil region" evidence="1">
    <location>
        <begin position="66"/>
        <end position="111"/>
    </location>
</feature>
<keyword evidence="1" id="KW-0175">Coiled coil</keyword>
<dbReference type="AlphaFoldDB" id="A0A0M6Y4M2"/>
<gene>
    <name evidence="2" type="ORF">LAL4801_02669</name>
</gene>
<name>A0A0M6Y4M2_9HYPH</name>
<evidence type="ECO:0000256" key="1">
    <source>
        <dbReference type="SAM" id="Coils"/>
    </source>
</evidence>